<dbReference type="SUPFAM" id="SSF48013">
    <property type="entry name" value="NusB-like"/>
    <property type="match status" value="1"/>
</dbReference>
<organism evidence="8 9">
    <name type="scientific">Thermus aquaticus</name>
    <dbReference type="NCBI Taxonomy" id="271"/>
    <lineage>
        <taxon>Bacteria</taxon>
        <taxon>Thermotogati</taxon>
        <taxon>Deinococcota</taxon>
        <taxon>Deinococci</taxon>
        <taxon>Thermales</taxon>
        <taxon>Thermaceae</taxon>
        <taxon>Thermus</taxon>
    </lineage>
</organism>
<keyword evidence="5 6" id="KW-0804">Transcription</keyword>
<keyword evidence="2 6" id="KW-0889">Transcription antitermination</keyword>
<evidence type="ECO:0000313" key="9">
    <source>
        <dbReference type="Proteomes" id="UP000037685"/>
    </source>
</evidence>
<evidence type="ECO:0000256" key="4">
    <source>
        <dbReference type="ARBA" id="ARBA00023015"/>
    </source>
</evidence>
<dbReference type="PATRIC" id="fig|271.14.peg.2146"/>
<proteinExistence type="inferred from homology"/>
<dbReference type="EMBL" id="LHCI01000106">
    <property type="protein sequence ID" value="KOX90871.1"/>
    <property type="molecule type" value="Genomic_DNA"/>
</dbReference>
<accession>A0A0M9AHQ0</accession>
<name>A0A0M9AHQ0_THEAQ</name>
<dbReference type="Gene3D" id="1.10.940.10">
    <property type="entry name" value="NusB-like"/>
    <property type="match status" value="1"/>
</dbReference>
<dbReference type="AlphaFoldDB" id="A0A0M9AHQ0"/>
<feature type="domain" description="NusB/RsmB/TIM44" evidence="7">
    <location>
        <begin position="3"/>
        <end position="137"/>
    </location>
</feature>
<dbReference type="GO" id="GO:0003723">
    <property type="term" value="F:RNA binding"/>
    <property type="evidence" value="ECO:0007669"/>
    <property type="project" value="UniProtKB-UniRule"/>
</dbReference>
<evidence type="ECO:0000259" key="7">
    <source>
        <dbReference type="Pfam" id="PF01029"/>
    </source>
</evidence>
<dbReference type="Pfam" id="PF01029">
    <property type="entry name" value="NusB"/>
    <property type="match status" value="1"/>
</dbReference>
<evidence type="ECO:0000256" key="1">
    <source>
        <dbReference type="ARBA" id="ARBA00005952"/>
    </source>
</evidence>
<evidence type="ECO:0000256" key="5">
    <source>
        <dbReference type="ARBA" id="ARBA00023163"/>
    </source>
</evidence>
<keyword evidence="4 6" id="KW-0805">Transcription regulation</keyword>
<evidence type="ECO:0000256" key="6">
    <source>
        <dbReference type="HAMAP-Rule" id="MF_00073"/>
    </source>
</evidence>
<dbReference type="HAMAP" id="MF_00073">
    <property type="entry name" value="NusB"/>
    <property type="match status" value="1"/>
</dbReference>
<gene>
    <name evidence="6" type="primary">nusB</name>
    <name evidence="8" type="ORF">BVI061214_02069</name>
</gene>
<comment type="function">
    <text evidence="6">Involved in transcription antitermination. Required for transcription of ribosomal RNA (rRNA) genes. Binds specifically to the boxA antiterminator sequence of the ribosomal RNA (rrn) operons.</text>
</comment>
<reference evidence="8 9" key="1">
    <citation type="submission" date="2015-07" db="EMBL/GenBank/DDBJ databases">
        <authorList>
            <person name="Noorani M."/>
        </authorList>
    </citation>
    <scope>NUCLEOTIDE SEQUENCE [LARGE SCALE GENOMIC DNA]</scope>
    <source>
        <strain evidence="9">ATCC 25104 / DSM 625 / JCM 10724 / NBRC 103206 / NCIMB 11243 / YT-1</strain>
    </source>
</reference>
<dbReference type="GO" id="GO:0031564">
    <property type="term" value="P:transcription antitermination"/>
    <property type="evidence" value="ECO:0007669"/>
    <property type="project" value="UniProtKB-KW"/>
</dbReference>
<dbReference type="GO" id="GO:0005829">
    <property type="term" value="C:cytosol"/>
    <property type="evidence" value="ECO:0007669"/>
    <property type="project" value="TreeGrafter"/>
</dbReference>
<sequence>MRRRARELAMRALFAHTQGGVDLEEALRHALEEMGGEEEPYGDPLDEEGVAFARRLLLGYKAHQEEVDRILKETVEGWDFGQMAKTDLTILRLATYEMLYEPTPFAPLIEVAVKIANRYGGEHSGAFVNGVLGRLYRRIQEGEIKTVPKED</sequence>
<protein>
    <recommendedName>
        <fullName evidence="6">Transcription antitermination protein NusB</fullName>
    </recommendedName>
    <alternativeName>
        <fullName evidence="6">Antitermination factor NusB</fullName>
    </alternativeName>
</protein>
<evidence type="ECO:0000313" key="8">
    <source>
        <dbReference type="EMBL" id="KOX90871.1"/>
    </source>
</evidence>
<dbReference type="InterPro" id="IPR011605">
    <property type="entry name" value="NusB_fam"/>
</dbReference>
<dbReference type="Proteomes" id="UP000037685">
    <property type="component" value="Unassembled WGS sequence"/>
</dbReference>
<evidence type="ECO:0000256" key="2">
    <source>
        <dbReference type="ARBA" id="ARBA00022814"/>
    </source>
</evidence>
<keyword evidence="3 6" id="KW-0694">RNA-binding</keyword>
<evidence type="ECO:0000256" key="3">
    <source>
        <dbReference type="ARBA" id="ARBA00022884"/>
    </source>
</evidence>
<dbReference type="InterPro" id="IPR006027">
    <property type="entry name" value="NusB_RsmB_TIM44"/>
</dbReference>
<comment type="similarity">
    <text evidence="1 6">Belongs to the NusB family.</text>
</comment>
<dbReference type="PANTHER" id="PTHR11078:SF3">
    <property type="entry name" value="ANTITERMINATION NUSB DOMAIN-CONTAINING PROTEIN"/>
    <property type="match status" value="1"/>
</dbReference>
<dbReference type="GO" id="GO:0006353">
    <property type="term" value="P:DNA-templated transcription termination"/>
    <property type="evidence" value="ECO:0007669"/>
    <property type="project" value="UniProtKB-UniRule"/>
</dbReference>
<dbReference type="InterPro" id="IPR035926">
    <property type="entry name" value="NusB-like_sf"/>
</dbReference>
<dbReference type="RefSeq" id="WP_053768337.1">
    <property type="nucleotide sequence ID" value="NZ_LHCI01000106.1"/>
</dbReference>
<dbReference type="PANTHER" id="PTHR11078">
    <property type="entry name" value="N UTILIZATION SUBSTANCE PROTEIN B-RELATED"/>
    <property type="match status" value="1"/>
</dbReference>
<dbReference type="NCBIfam" id="TIGR01951">
    <property type="entry name" value="nusB"/>
    <property type="match status" value="1"/>
</dbReference>
<comment type="caution">
    <text evidence="8">The sequence shown here is derived from an EMBL/GenBank/DDBJ whole genome shotgun (WGS) entry which is preliminary data.</text>
</comment>